<feature type="domain" description="BPL/LPL catalytic" evidence="2">
    <location>
        <begin position="2"/>
        <end position="30"/>
    </location>
</feature>
<dbReference type="OrthoDB" id="10601451at2759"/>
<dbReference type="SUPFAM" id="SSF50037">
    <property type="entry name" value="C-terminal domain of transcriptional repressors"/>
    <property type="match status" value="1"/>
</dbReference>
<dbReference type="Gene3D" id="2.30.30.100">
    <property type="match status" value="1"/>
</dbReference>
<feature type="domain" description="Biotin protein ligase C-terminal" evidence="1">
    <location>
        <begin position="92"/>
        <end position="137"/>
    </location>
</feature>
<accession>A0A7R8WQV4</accession>
<dbReference type="EMBL" id="OB678861">
    <property type="protein sequence ID" value="CAD7236411.1"/>
    <property type="molecule type" value="Genomic_DNA"/>
</dbReference>
<dbReference type="InterPro" id="IPR045864">
    <property type="entry name" value="aa-tRNA-synth_II/BPL/LPL"/>
</dbReference>
<dbReference type="PANTHER" id="PTHR12835:SF5">
    <property type="entry name" value="BIOTIN--PROTEIN LIGASE"/>
    <property type="match status" value="1"/>
</dbReference>
<dbReference type="InterPro" id="IPR008988">
    <property type="entry name" value="Transcriptional_repressor_C"/>
</dbReference>
<dbReference type="Pfam" id="PF03099">
    <property type="entry name" value="BPL_LplA_LipB"/>
    <property type="match status" value="1"/>
</dbReference>
<dbReference type="PANTHER" id="PTHR12835">
    <property type="entry name" value="BIOTIN PROTEIN LIGASE"/>
    <property type="match status" value="1"/>
</dbReference>
<name>A0A7R8WQV4_9CRUS</name>
<evidence type="ECO:0000313" key="3">
    <source>
        <dbReference type="EMBL" id="CAD7236411.1"/>
    </source>
</evidence>
<feature type="non-terminal residue" evidence="3">
    <location>
        <position position="1"/>
    </location>
</feature>
<dbReference type="Pfam" id="PF02237">
    <property type="entry name" value="BPL_C"/>
    <property type="match status" value="1"/>
</dbReference>
<organism evidence="3">
    <name type="scientific">Cyprideis torosa</name>
    <dbReference type="NCBI Taxonomy" id="163714"/>
    <lineage>
        <taxon>Eukaryota</taxon>
        <taxon>Metazoa</taxon>
        <taxon>Ecdysozoa</taxon>
        <taxon>Arthropoda</taxon>
        <taxon>Crustacea</taxon>
        <taxon>Oligostraca</taxon>
        <taxon>Ostracoda</taxon>
        <taxon>Podocopa</taxon>
        <taxon>Podocopida</taxon>
        <taxon>Cytherocopina</taxon>
        <taxon>Cytheroidea</taxon>
        <taxon>Cytherideidae</taxon>
        <taxon>Cyprideis</taxon>
    </lineage>
</organism>
<dbReference type="SUPFAM" id="SSF55681">
    <property type="entry name" value="Class II aaRS and biotin synthetases"/>
    <property type="match status" value="1"/>
</dbReference>
<proteinExistence type="predicted"/>
<evidence type="ECO:0000259" key="2">
    <source>
        <dbReference type="Pfam" id="PF03099"/>
    </source>
</evidence>
<evidence type="ECO:0000259" key="1">
    <source>
        <dbReference type="Pfam" id="PF02237"/>
    </source>
</evidence>
<dbReference type="GO" id="GO:0005737">
    <property type="term" value="C:cytoplasm"/>
    <property type="evidence" value="ECO:0007669"/>
    <property type="project" value="TreeGrafter"/>
</dbReference>
<protein>
    <submittedName>
        <fullName evidence="3">Uncharacterized protein</fullName>
    </submittedName>
</protein>
<gene>
    <name evidence="3" type="ORF">CTOB1V02_LOCUS14226</name>
</gene>
<dbReference type="Gene3D" id="3.30.930.10">
    <property type="entry name" value="Bira Bifunctional Protein, Domain 2"/>
    <property type="match status" value="1"/>
</dbReference>
<dbReference type="AlphaFoldDB" id="A0A7R8WQV4"/>
<reference evidence="3" key="1">
    <citation type="submission" date="2020-11" db="EMBL/GenBank/DDBJ databases">
        <authorList>
            <person name="Tran Van P."/>
        </authorList>
    </citation>
    <scope>NUCLEOTIDE SEQUENCE</scope>
</reference>
<dbReference type="InterPro" id="IPR004143">
    <property type="entry name" value="BPL_LPL_catalytic"/>
</dbReference>
<dbReference type="InterPro" id="IPR003142">
    <property type="entry name" value="BPL_C"/>
</dbReference>
<dbReference type="GO" id="GO:0004077">
    <property type="term" value="F:biotin--[biotin carboxyl-carrier protein] ligase activity"/>
    <property type="evidence" value="ECO:0007669"/>
    <property type="project" value="TreeGrafter"/>
</dbReference>
<sequence length="244" mass="27852">MQTAGRGRRGRVWQSPARKNIYFSLRWCFDQVPECYGSLSLQVGVAIMDRSLDRNELVGLLLKHLLPALKNFPEADQMQFTQDWQQWDILAGKQVQVHSSAQVFSGVVQGIDPQGQLDVLLNSGEQQFFSSADVSMRKLQTLETLNYLVYIPAQTTPEAAQTIVEDISRHDVKQHLIIEAGPYKNAISLGFFNTLDKAKRHTEYIRYLGYDARYAEQTEGQQVFWLDYDEPFGSNTPVMAWSRA</sequence>